<dbReference type="InterPro" id="IPR037191">
    <property type="entry name" value="VPS9_dom_sf"/>
</dbReference>
<feature type="domain" description="VPS9" evidence="1">
    <location>
        <begin position="96"/>
        <end position="248"/>
    </location>
</feature>
<dbReference type="InterPro" id="IPR003123">
    <property type="entry name" value="VPS9"/>
</dbReference>
<dbReference type="Gene3D" id="1.20.1050.80">
    <property type="entry name" value="VPS9 domain"/>
    <property type="match status" value="1"/>
</dbReference>
<dbReference type="SUPFAM" id="SSF109993">
    <property type="entry name" value="VPS9 domain"/>
    <property type="match status" value="1"/>
</dbReference>
<dbReference type="PROSITE" id="PS51205">
    <property type="entry name" value="VPS9"/>
    <property type="match status" value="1"/>
</dbReference>
<accession>A0A9N9T107</accession>
<keyword evidence="3" id="KW-1185">Reference proteome</keyword>
<reference evidence="2" key="1">
    <citation type="submission" date="2022-01" db="EMBL/GenBank/DDBJ databases">
        <authorList>
            <person name="King R."/>
        </authorList>
    </citation>
    <scope>NUCLEOTIDE SEQUENCE</scope>
</reference>
<dbReference type="OrthoDB" id="411646at2759"/>
<gene>
    <name evidence="2" type="ORF">DIABBA_LOCUS8012</name>
</gene>
<evidence type="ECO:0000259" key="1">
    <source>
        <dbReference type="PROSITE" id="PS51205"/>
    </source>
</evidence>
<evidence type="ECO:0000313" key="3">
    <source>
        <dbReference type="Proteomes" id="UP001153709"/>
    </source>
</evidence>
<protein>
    <recommendedName>
        <fullName evidence="1">VPS9 domain-containing protein</fullName>
    </recommendedName>
</protein>
<evidence type="ECO:0000313" key="2">
    <source>
        <dbReference type="EMBL" id="CAG9834731.1"/>
    </source>
</evidence>
<dbReference type="Pfam" id="PF02204">
    <property type="entry name" value="VPS9"/>
    <property type="match status" value="1"/>
</dbReference>
<dbReference type="Proteomes" id="UP001153709">
    <property type="component" value="Chromosome 5"/>
</dbReference>
<organism evidence="2 3">
    <name type="scientific">Diabrotica balteata</name>
    <name type="common">Banded cucumber beetle</name>
    <dbReference type="NCBI Taxonomy" id="107213"/>
    <lineage>
        <taxon>Eukaryota</taxon>
        <taxon>Metazoa</taxon>
        <taxon>Ecdysozoa</taxon>
        <taxon>Arthropoda</taxon>
        <taxon>Hexapoda</taxon>
        <taxon>Insecta</taxon>
        <taxon>Pterygota</taxon>
        <taxon>Neoptera</taxon>
        <taxon>Endopterygota</taxon>
        <taxon>Coleoptera</taxon>
        <taxon>Polyphaga</taxon>
        <taxon>Cucujiformia</taxon>
        <taxon>Chrysomeloidea</taxon>
        <taxon>Chrysomelidae</taxon>
        <taxon>Galerucinae</taxon>
        <taxon>Diabroticina</taxon>
        <taxon>Diabroticites</taxon>
        <taxon>Diabrotica</taxon>
    </lineage>
</organism>
<name>A0A9N9T107_DIABA</name>
<dbReference type="EMBL" id="OU898280">
    <property type="protein sequence ID" value="CAG9834731.1"/>
    <property type="molecule type" value="Genomic_DNA"/>
</dbReference>
<dbReference type="AlphaFoldDB" id="A0A9N9T107"/>
<proteinExistence type="predicted"/>
<sequence length="309" mass="35855">MEYLNMPTFFKAKQFLEANNLNKNIVNDVENFICQWKFKSEYDLTAICEDLDNLIEVLQENFFGRTTDISIFNSIHCVVYNLLWDNLKPVVRANCTERDLRVYETSMTLCKNQNFLVEQNDSSYCSVPYTAAIVELSFWDSHNSPLEKLNCLCTTYDIIFAELKSALVNLISKYSDKELEIPVIDNEEIIPVITVVLIRSKLQYSVSNLYYIKQFGKQFLKDNNKQHIFETFEYAIQSLLKIDYKQLTSCSQDNFLNIDHLEAIKRITEINTNPNNGKHVTKAKVSLNEENQKRALELILQSTTADVNG</sequence>